<evidence type="ECO:0000313" key="1">
    <source>
        <dbReference type="EMBL" id="GAA0493459.1"/>
    </source>
</evidence>
<accession>A0ABP3L556</accession>
<keyword evidence="2" id="KW-1185">Reference proteome</keyword>
<reference evidence="2" key="1">
    <citation type="journal article" date="2019" name="Int. J. Syst. Evol. Microbiol.">
        <title>The Global Catalogue of Microorganisms (GCM) 10K type strain sequencing project: providing services to taxonomists for standard genome sequencing and annotation.</title>
        <authorList>
            <consortium name="The Broad Institute Genomics Platform"/>
            <consortium name="The Broad Institute Genome Sequencing Center for Infectious Disease"/>
            <person name="Wu L."/>
            <person name="Ma J."/>
        </authorList>
    </citation>
    <scope>NUCLEOTIDE SEQUENCE [LARGE SCALE GENOMIC DNA]</scope>
    <source>
        <strain evidence="2">JCM 14330</strain>
    </source>
</reference>
<name>A0ABP3L556_9BURK</name>
<organism evidence="1 2">
    <name type="scientific">Pigmentiphaga daeguensis</name>
    <dbReference type="NCBI Taxonomy" id="414049"/>
    <lineage>
        <taxon>Bacteria</taxon>
        <taxon>Pseudomonadati</taxon>
        <taxon>Pseudomonadota</taxon>
        <taxon>Betaproteobacteria</taxon>
        <taxon>Burkholderiales</taxon>
        <taxon>Alcaligenaceae</taxon>
        <taxon>Pigmentiphaga</taxon>
    </lineage>
</organism>
<sequence length="207" mass="21876">MLINGQEWRLVPAEPTLEMVIAGENWIGRHAWKAMLDAAPTPPALGDDCDDVDAILRIVGLDPERCRTEGGALNVGRVRTLWEDVVSPAAQASGQAPAASADLGGLTDAEIDAIWTRPVSATASATVIRRETAELLIRAAALKAAPVAAQAPQHVPMAAAGPEDDLYKFYGVETDAALIAAQQRHIEKLQARIGAAPSLAPQRPREG</sequence>
<gene>
    <name evidence="1" type="ORF">GCM10009097_06620</name>
</gene>
<dbReference type="EMBL" id="BAAAEN010000002">
    <property type="protein sequence ID" value="GAA0493459.1"/>
    <property type="molecule type" value="Genomic_DNA"/>
</dbReference>
<dbReference type="RefSeq" id="WP_343927128.1">
    <property type="nucleotide sequence ID" value="NZ_BAAAEN010000002.1"/>
</dbReference>
<dbReference type="Proteomes" id="UP001501706">
    <property type="component" value="Unassembled WGS sequence"/>
</dbReference>
<protein>
    <submittedName>
        <fullName evidence="1">Uncharacterized protein</fullName>
    </submittedName>
</protein>
<evidence type="ECO:0000313" key="2">
    <source>
        <dbReference type="Proteomes" id="UP001501706"/>
    </source>
</evidence>
<proteinExistence type="predicted"/>
<comment type="caution">
    <text evidence="1">The sequence shown here is derived from an EMBL/GenBank/DDBJ whole genome shotgun (WGS) entry which is preliminary data.</text>
</comment>